<feature type="binding site" evidence="7">
    <location>
        <position position="99"/>
    </location>
    <ligand>
        <name>5-phospho-alpha-D-ribose 1-diphosphate</name>
        <dbReference type="ChEBI" id="CHEBI:58017"/>
        <note>ligand shared between dimeric partners</note>
    </ligand>
</feature>
<feature type="binding site" evidence="7">
    <location>
        <position position="126"/>
    </location>
    <ligand>
        <name>orotate</name>
        <dbReference type="ChEBI" id="CHEBI:30839"/>
    </ligand>
</feature>
<dbReference type="Proteomes" id="UP000262583">
    <property type="component" value="Chromosome"/>
</dbReference>
<comment type="similarity">
    <text evidence="7">Belongs to the purine/pyrimidine phosphoribosyltransferase family. PyrE subfamily.</text>
</comment>
<dbReference type="GO" id="GO:0044205">
    <property type="term" value="P:'de novo' UMP biosynthetic process"/>
    <property type="evidence" value="ECO:0007669"/>
    <property type="project" value="UniProtKB-UniRule"/>
</dbReference>
<keyword evidence="6 7" id="KW-0665">Pyrimidine biosynthesis</keyword>
<evidence type="ECO:0000256" key="1">
    <source>
        <dbReference type="ARBA" id="ARBA00004889"/>
    </source>
</evidence>
<protein>
    <recommendedName>
        <fullName evidence="2 7">Orotate phosphoribosyltransferase</fullName>
        <shortName evidence="7">OPRT</shortName>
        <shortName evidence="7">OPRTase</shortName>
        <ecNumber evidence="2 7">2.4.2.10</ecNumber>
    </recommendedName>
</protein>
<evidence type="ECO:0000256" key="4">
    <source>
        <dbReference type="ARBA" id="ARBA00022679"/>
    </source>
</evidence>
<dbReference type="NCBIfam" id="TIGR01367">
    <property type="entry name" value="pyrE_Therm"/>
    <property type="match status" value="1"/>
</dbReference>
<evidence type="ECO:0000256" key="6">
    <source>
        <dbReference type="ARBA" id="ARBA00022975"/>
    </source>
</evidence>
<dbReference type="InterPro" id="IPR000836">
    <property type="entry name" value="PRTase_dom"/>
</dbReference>
<sequence>MNRKRIEVVPVEKALRLLRECGALMSGHFLLSSGLHSPEYFQCARLLELPRVGEQIAEAMAEAVRVWGAHTVLSPALGGILIGYELARQLGVRNIFAERPEGRFELRRGFRLEEGERVLIAENVITTGGSVLEVAELARAAGADVVGYAVIVDRSGGRFAPPEPVAAYLRTEAITWPPHECPLCAKGEPVVKPGSRK</sequence>
<evidence type="ECO:0000313" key="9">
    <source>
        <dbReference type="EMBL" id="AXA36739.1"/>
    </source>
</evidence>
<evidence type="ECO:0000256" key="5">
    <source>
        <dbReference type="ARBA" id="ARBA00022842"/>
    </source>
</evidence>
<feature type="domain" description="Phosphoribosyltransferase" evidence="8">
    <location>
        <begin position="45"/>
        <end position="168"/>
    </location>
</feature>
<dbReference type="GO" id="GO:0000287">
    <property type="term" value="F:magnesium ion binding"/>
    <property type="evidence" value="ECO:0007669"/>
    <property type="project" value="UniProtKB-UniRule"/>
</dbReference>
<evidence type="ECO:0000256" key="7">
    <source>
        <dbReference type="HAMAP-Rule" id="MF_01208"/>
    </source>
</evidence>
<dbReference type="AlphaFoldDB" id="A0A2Z4Y715"/>
<reference evidence="9 10" key="1">
    <citation type="submission" date="2018-05" db="EMBL/GenBank/DDBJ databases">
        <title>A metagenomic window into the 2 km-deep terrestrial subsurface aquifer revealed taxonomically and functionally diverse microbial community comprising novel uncultured bacterial lineages.</title>
        <authorList>
            <person name="Kadnikov V.V."/>
            <person name="Mardanov A.V."/>
            <person name="Beletsky A.V."/>
            <person name="Banks D."/>
            <person name="Pimenov N.V."/>
            <person name="Frank Y.A."/>
            <person name="Karnachuk O.V."/>
            <person name="Ravin N.V."/>
        </authorList>
    </citation>
    <scope>NUCLEOTIDE SEQUENCE [LARGE SCALE GENOMIC DNA]</scope>
    <source>
        <strain evidence="9">BY</strain>
    </source>
</reference>
<comment type="subunit">
    <text evidence="7">Homodimer.</text>
</comment>
<evidence type="ECO:0000256" key="2">
    <source>
        <dbReference type="ARBA" id="ARBA00011971"/>
    </source>
</evidence>
<dbReference type="UniPathway" id="UPA00070">
    <property type="reaction ID" value="UER00119"/>
</dbReference>
<proteinExistence type="inferred from homology"/>
<dbReference type="GO" id="GO:0019856">
    <property type="term" value="P:pyrimidine nucleobase biosynthetic process"/>
    <property type="evidence" value="ECO:0007669"/>
    <property type="project" value="InterPro"/>
</dbReference>
<comment type="cofactor">
    <cofactor evidence="7">
        <name>Mg(2+)</name>
        <dbReference type="ChEBI" id="CHEBI:18420"/>
    </cofactor>
</comment>
<dbReference type="HAMAP" id="MF_01208">
    <property type="entry name" value="PyrE"/>
    <property type="match status" value="1"/>
</dbReference>
<dbReference type="InterPro" id="IPR023031">
    <property type="entry name" value="OPRT"/>
</dbReference>
<keyword evidence="4 7" id="KW-0808">Transferase</keyword>
<dbReference type="EC" id="2.4.2.10" evidence="2 7"/>
<dbReference type="InterPro" id="IPR029057">
    <property type="entry name" value="PRTase-like"/>
</dbReference>
<dbReference type="InterPro" id="IPR006273">
    <property type="entry name" value="Orotate_PRibTrfase_bac"/>
</dbReference>
<feature type="binding site" evidence="7">
    <location>
        <position position="154"/>
    </location>
    <ligand>
        <name>orotate</name>
        <dbReference type="ChEBI" id="CHEBI:30839"/>
    </ligand>
</feature>
<organism evidence="9 10">
    <name type="scientific">Sumerlaea chitinivorans</name>
    <dbReference type="NCBI Taxonomy" id="2250252"/>
    <lineage>
        <taxon>Bacteria</taxon>
        <taxon>Candidatus Sumerlaeota</taxon>
        <taxon>Candidatus Sumerlaeia</taxon>
        <taxon>Candidatus Sumerlaeales</taxon>
        <taxon>Candidatus Sumerlaeaceae</taxon>
        <taxon>Candidatus Sumerlaea</taxon>
    </lineage>
</organism>
<comment type="caution">
    <text evidence="7">Lacks conserved residue(s) required for the propagation of feature annotation.</text>
</comment>
<keyword evidence="5 7" id="KW-0460">Magnesium</keyword>
<feature type="binding site" description="in other chain" evidence="7">
    <location>
        <begin position="122"/>
        <end position="130"/>
    </location>
    <ligand>
        <name>5-phospho-alpha-D-ribose 1-diphosphate</name>
        <dbReference type="ChEBI" id="CHEBI:58017"/>
        <note>ligand shared between dimeric partners</note>
    </ligand>
</feature>
<dbReference type="PANTHER" id="PTHR19278">
    <property type="entry name" value="OROTATE PHOSPHORIBOSYLTRANSFERASE"/>
    <property type="match status" value="1"/>
</dbReference>
<keyword evidence="3 7" id="KW-0328">Glycosyltransferase</keyword>
<dbReference type="Pfam" id="PF00156">
    <property type="entry name" value="Pribosyltran"/>
    <property type="match status" value="1"/>
</dbReference>
<name>A0A2Z4Y715_SUMC1</name>
<dbReference type="PANTHER" id="PTHR19278:SF9">
    <property type="entry name" value="URIDINE 5'-MONOPHOSPHATE SYNTHASE"/>
    <property type="match status" value="1"/>
</dbReference>
<evidence type="ECO:0000313" key="10">
    <source>
        <dbReference type="Proteomes" id="UP000262583"/>
    </source>
</evidence>
<evidence type="ECO:0000256" key="3">
    <source>
        <dbReference type="ARBA" id="ARBA00022676"/>
    </source>
</evidence>
<dbReference type="Gene3D" id="3.40.50.2020">
    <property type="match status" value="1"/>
</dbReference>
<dbReference type="CDD" id="cd06223">
    <property type="entry name" value="PRTases_typeI"/>
    <property type="match status" value="1"/>
</dbReference>
<dbReference type="KEGG" id="schv:BRCON_1962"/>
<comment type="catalytic activity">
    <reaction evidence="7">
        <text>orotidine 5'-phosphate + diphosphate = orotate + 5-phospho-alpha-D-ribose 1-diphosphate</text>
        <dbReference type="Rhea" id="RHEA:10380"/>
        <dbReference type="ChEBI" id="CHEBI:30839"/>
        <dbReference type="ChEBI" id="CHEBI:33019"/>
        <dbReference type="ChEBI" id="CHEBI:57538"/>
        <dbReference type="ChEBI" id="CHEBI:58017"/>
        <dbReference type="EC" id="2.4.2.10"/>
    </reaction>
</comment>
<dbReference type="GO" id="GO:0004588">
    <property type="term" value="F:orotate phosphoribosyltransferase activity"/>
    <property type="evidence" value="ECO:0007669"/>
    <property type="project" value="UniProtKB-UniRule"/>
</dbReference>
<evidence type="ECO:0000259" key="8">
    <source>
        <dbReference type="Pfam" id="PF00156"/>
    </source>
</evidence>
<gene>
    <name evidence="7" type="primary">pyrE</name>
    <name evidence="9" type="ORF">BRCON_1962</name>
</gene>
<accession>A0A2Z4Y715</accession>
<comment type="pathway">
    <text evidence="1 7">Pyrimidine metabolism; UMP biosynthesis via de novo pathway; UMP from orotate: step 1/2.</text>
</comment>
<dbReference type="EMBL" id="CP030759">
    <property type="protein sequence ID" value="AXA36739.1"/>
    <property type="molecule type" value="Genomic_DNA"/>
</dbReference>
<comment type="function">
    <text evidence="7">Catalyzes the transfer of a ribosyl phosphate group from 5-phosphoribose 1-diphosphate to orotate, leading to the formation of orotidine monophosphate (OMP).</text>
</comment>
<dbReference type="SUPFAM" id="SSF53271">
    <property type="entry name" value="PRTase-like"/>
    <property type="match status" value="1"/>
</dbReference>